<dbReference type="Proteomes" id="UP000521199">
    <property type="component" value="Unassembled WGS sequence"/>
</dbReference>
<evidence type="ECO:0000313" key="6">
    <source>
        <dbReference type="Proteomes" id="UP000521199"/>
    </source>
</evidence>
<reference evidence="5 6" key="1">
    <citation type="submission" date="2020-08" db="EMBL/GenBank/DDBJ databases">
        <title>Genomic Encyclopedia of Type Strains, Phase IV (KMG-IV): sequencing the most valuable type-strain genomes for metagenomic binning, comparative biology and taxonomic classification.</title>
        <authorList>
            <person name="Goeker M."/>
        </authorList>
    </citation>
    <scope>NUCLEOTIDE SEQUENCE [LARGE SCALE GENOMIC DNA]</scope>
    <source>
        <strain evidence="5 6">DSM 24163</strain>
    </source>
</reference>
<comment type="caution">
    <text evidence="5">The sequence shown here is derived from an EMBL/GenBank/DDBJ whole genome shotgun (WGS) entry which is preliminary data.</text>
</comment>
<evidence type="ECO:0000313" key="5">
    <source>
        <dbReference type="EMBL" id="MBB5206619.1"/>
    </source>
</evidence>
<dbReference type="AlphaFoldDB" id="A0A7W8FYY7"/>
<dbReference type="Pfam" id="PF01026">
    <property type="entry name" value="TatD_DNase"/>
    <property type="match status" value="1"/>
</dbReference>
<dbReference type="GO" id="GO:0046872">
    <property type="term" value="F:metal ion binding"/>
    <property type="evidence" value="ECO:0007669"/>
    <property type="project" value="UniProtKB-KW"/>
</dbReference>
<dbReference type="PROSITE" id="PS01091">
    <property type="entry name" value="TATD_3"/>
    <property type="match status" value="1"/>
</dbReference>
<sequence length="258" mass="28603">MIALVDSHSHVDVDAFDADRADVLRRARAAGVHAQIVPGIMADTWPALREVCSVEASLHAAYGLHPTFLDHHAPGHIDLLRDWIARESPCAVGECGLDRYIDDPRFELQQRYFLAQCEIAKEAGLPLIVHARRAFEDVILALRRIGGLRGVVHSFAGSMEQAEQLFGLGFCIGIGGPVTYERARRIRHVVRHMPLEFLLLETDSPDQPNATRRGQRNEPAHLTEVLDCIATLRGESREAIARVTTANAERLFGIRVSA</sequence>
<keyword evidence="2 4" id="KW-0479">Metal-binding</keyword>
<evidence type="ECO:0000256" key="2">
    <source>
        <dbReference type="ARBA" id="ARBA00022723"/>
    </source>
</evidence>
<keyword evidence="6" id="KW-1185">Reference proteome</keyword>
<feature type="binding site" evidence="4">
    <location>
        <position position="130"/>
    </location>
    <ligand>
        <name>a divalent metal cation</name>
        <dbReference type="ChEBI" id="CHEBI:60240"/>
        <label>2</label>
    </ligand>
</feature>
<dbReference type="EMBL" id="JACHHP010000001">
    <property type="protein sequence ID" value="MBB5206619.1"/>
    <property type="molecule type" value="Genomic_DNA"/>
</dbReference>
<gene>
    <name evidence="5" type="ORF">HNQ52_000135</name>
</gene>
<dbReference type="SUPFAM" id="SSF51556">
    <property type="entry name" value="Metallo-dependent hydrolases"/>
    <property type="match status" value="1"/>
</dbReference>
<dbReference type="CDD" id="cd01310">
    <property type="entry name" value="TatD_DNAse"/>
    <property type="match status" value="1"/>
</dbReference>
<feature type="binding site" evidence="4">
    <location>
        <position position="10"/>
    </location>
    <ligand>
        <name>a divalent metal cation</name>
        <dbReference type="ChEBI" id="CHEBI:60240"/>
        <label>1</label>
    </ligand>
</feature>
<dbReference type="EC" id="3.1.21.-" evidence="5"/>
<evidence type="ECO:0000256" key="3">
    <source>
        <dbReference type="ARBA" id="ARBA00022801"/>
    </source>
</evidence>
<feature type="binding site" evidence="4">
    <location>
        <position position="8"/>
    </location>
    <ligand>
        <name>a divalent metal cation</name>
        <dbReference type="ChEBI" id="CHEBI:60240"/>
        <label>1</label>
    </ligand>
</feature>
<evidence type="ECO:0000256" key="4">
    <source>
        <dbReference type="PIRSR" id="PIRSR005902-1"/>
    </source>
</evidence>
<dbReference type="InterPro" id="IPR018228">
    <property type="entry name" value="DNase_TatD-rel_CS"/>
</dbReference>
<dbReference type="FunFam" id="3.20.20.140:FF:000005">
    <property type="entry name" value="TatD family hydrolase"/>
    <property type="match status" value="1"/>
</dbReference>
<accession>A0A7W8FYY7</accession>
<dbReference type="PROSITE" id="PS01090">
    <property type="entry name" value="TATD_2"/>
    <property type="match status" value="1"/>
</dbReference>
<keyword evidence="3 5" id="KW-0378">Hydrolase</keyword>
<dbReference type="PANTHER" id="PTHR46124">
    <property type="entry name" value="D-AMINOACYL-TRNA DEACYLASE"/>
    <property type="match status" value="1"/>
</dbReference>
<proteinExistence type="inferred from homology"/>
<comment type="similarity">
    <text evidence="1">Belongs to the metallo-dependent hydrolases superfamily. TatD-type hydrolase family.</text>
</comment>
<dbReference type="Gene3D" id="3.20.20.140">
    <property type="entry name" value="Metal-dependent hydrolases"/>
    <property type="match status" value="1"/>
</dbReference>
<feature type="binding site" evidence="4">
    <location>
        <position position="94"/>
    </location>
    <ligand>
        <name>a divalent metal cation</name>
        <dbReference type="ChEBI" id="CHEBI:60240"/>
        <label>1</label>
    </ligand>
</feature>
<dbReference type="InterPro" id="IPR032466">
    <property type="entry name" value="Metal_Hydrolase"/>
</dbReference>
<organism evidence="5 6">
    <name type="scientific">Chiayiivirga flava</name>
    <dbReference type="NCBI Taxonomy" id="659595"/>
    <lineage>
        <taxon>Bacteria</taxon>
        <taxon>Pseudomonadati</taxon>
        <taxon>Pseudomonadota</taxon>
        <taxon>Gammaproteobacteria</taxon>
        <taxon>Lysobacterales</taxon>
        <taxon>Lysobacteraceae</taxon>
        <taxon>Chiayiivirga</taxon>
    </lineage>
</organism>
<feature type="binding site" evidence="4">
    <location>
        <position position="203"/>
    </location>
    <ligand>
        <name>a divalent metal cation</name>
        <dbReference type="ChEBI" id="CHEBI:60240"/>
        <label>1</label>
    </ligand>
</feature>
<dbReference type="GO" id="GO:0005829">
    <property type="term" value="C:cytosol"/>
    <property type="evidence" value="ECO:0007669"/>
    <property type="project" value="TreeGrafter"/>
</dbReference>
<dbReference type="PANTHER" id="PTHR46124:SF3">
    <property type="entry name" value="HYDROLASE"/>
    <property type="match status" value="1"/>
</dbReference>
<feature type="binding site" evidence="4">
    <location>
        <position position="153"/>
    </location>
    <ligand>
        <name>a divalent metal cation</name>
        <dbReference type="ChEBI" id="CHEBI:60240"/>
        <label>2</label>
    </ligand>
</feature>
<dbReference type="PIRSF" id="PIRSF005902">
    <property type="entry name" value="DNase_TatD"/>
    <property type="match status" value="1"/>
</dbReference>
<dbReference type="GO" id="GO:0016788">
    <property type="term" value="F:hydrolase activity, acting on ester bonds"/>
    <property type="evidence" value="ECO:0007669"/>
    <property type="project" value="InterPro"/>
</dbReference>
<name>A0A7W8FYY7_9GAMM</name>
<evidence type="ECO:0000256" key="1">
    <source>
        <dbReference type="ARBA" id="ARBA00009275"/>
    </source>
</evidence>
<protein>
    <submittedName>
        <fullName evidence="5">TatD DNase family protein</fullName>
        <ecNumber evidence="5">3.1.21.-</ecNumber>
    </submittedName>
</protein>
<dbReference type="InterPro" id="IPR001130">
    <property type="entry name" value="TatD-like"/>
</dbReference>